<keyword evidence="3" id="KW-0732">Signal</keyword>
<dbReference type="InterPro" id="IPR002160">
    <property type="entry name" value="Prot_inh_Kunz-lg"/>
</dbReference>
<proteinExistence type="predicted"/>
<sequence length="211" mass="23503">MKFIALCFLISLLVLFNTKPLQGAEPETVVDKQGNPLLPGEGYYVFPLWGDNGGITLGHIRNKTCPLAVIHNPEAIGSPVFFSASGIDYIPTQTDLTIEIPILGTPCNEPKIWKFFKVGVNLWYVGTGGRRGDLASKFKIVRLNVEYAYEIYSFHYCPSDRRRPFCAPLGFTYEADGTPVMAVSDGIEPYYVSFQKVSTFAQKKNQDLSSM</sequence>
<dbReference type="Proteomes" id="UP000242715">
    <property type="component" value="Unassembled WGS sequence"/>
</dbReference>
<dbReference type="AlphaFoldDB" id="A0A2Z6N254"/>
<evidence type="ECO:0000256" key="1">
    <source>
        <dbReference type="ARBA" id="ARBA00004613"/>
    </source>
</evidence>
<dbReference type="Pfam" id="PF00197">
    <property type="entry name" value="Kunitz_legume"/>
    <property type="match status" value="1"/>
</dbReference>
<dbReference type="EMBL" id="DF973264">
    <property type="protein sequence ID" value="GAU23127.1"/>
    <property type="molecule type" value="Genomic_DNA"/>
</dbReference>
<reference evidence="5" key="1">
    <citation type="journal article" date="2017" name="Front. Plant Sci.">
        <title>Climate Clever Clovers: New Paradigm to Reduce the Environmental Footprint of Ruminants by Breeding Low Methanogenic Forages Utilizing Haplotype Variation.</title>
        <authorList>
            <person name="Kaur P."/>
            <person name="Appels R."/>
            <person name="Bayer P.E."/>
            <person name="Keeble-Gagnere G."/>
            <person name="Wang J."/>
            <person name="Hirakawa H."/>
            <person name="Shirasawa K."/>
            <person name="Vercoe P."/>
            <person name="Stefanova K."/>
            <person name="Durmic Z."/>
            <person name="Nichols P."/>
            <person name="Revell C."/>
            <person name="Isobe S.N."/>
            <person name="Edwards D."/>
            <person name="Erskine W."/>
        </authorList>
    </citation>
    <scope>NUCLEOTIDE SEQUENCE [LARGE SCALE GENOMIC DNA]</scope>
    <source>
        <strain evidence="5">cv. Daliak</strain>
    </source>
</reference>
<evidence type="ECO:0000256" key="2">
    <source>
        <dbReference type="ARBA" id="ARBA00022525"/>
    </source>
</evidence>
<protein>
    <submittedName>
        <fullName evidence="4">Uncharacterized protein</fullName>
    </submittedName>
</protein>
<dbReference type="GO" id="GO:0004866">
    <property type="term" value="F:endopeptidase inhibitor activity"/>
    <property type="evidence" value="ECO:0007669"/>
    <property type="project" value="InterPro"/>
</dbReference>
<dbReference type="SMART" id="SM00452">
    <property type="entry name" value="STI"/>
    <property type="match status" value="1"/>
</dbReference>
<organism evidence="4 5">
    <name type="scientific">Trifolium subterraneum</name>
    <name type="common">Subterranean clover</name>
    <dbReference type="NCBI Taxonomy" id="3900"/>
    <lineage>
        <taxon>Eukaryota</taxon>
        <taxon>Viridiplantae</taxon>
        <taxon>Streptophyta</taxon>
        <taxon>Embryophyta</taxon>
        <taxon>Tracheophyta</taxon>
        <taxon>Spermatophyta</taxon>
        <taxon>Magnoliopsida</taxon>
        <taxon>eudicotyledons</taxon>
        <taxon>Gunneridae</taxon>
        <taxon>Pentapetalae</taxon>
        <taxon>rosids</taxon>
        <taxon>fabids</taxon>
        <taxon>Fabales</taxon>
        <taxon>Fabaceae</taxon>
        <taxon>Papilionoideae</taxon>
        <taxon>50 kb inversion clade</taxon>
        <taxon>NPAAA clade</taxon>
        <taxon>Hologalegina</taxon>
        <taxon>IRL clade</taxon>
        <taxon>Trifolieae</taxon>
        <taxon>Trifolium</taxon>
    </lineage>
</organism>
<comment type="subcellular location">
    <subcellularLocation>
        <location evidence="1">Secreted</location>
    </subcellularLocation>
</comment>
<dbReference type="CDD" id="cd00178">
    <property type="entry name" value="beta-trefoil_STI"/>
    <property type="match status" value="1"/>
</dbReference>
<gene>
    <name evidence="4" type="ORF">TSUD_305750</name>
</gene>
<evidence type="ECO:0000256" key="3">
    <source>
        <dbReference type="SAM" id="SignalP"/>
    </source>
</evidence>
<evidence type="ECO:0000313" key="5">
    <source>
        <dbReference type="Proteomes" id="UP000242715"/>
    </source>
</evidence>
<dbReference type="GO" id="GO:0005576">
    <property type="term" value="C:extracellular region"/>
    <property type="evidence" value="ECO:0007669"/>
    <property type="project" value="UniProtKB-SubCell"/>
</dbReference>
<accession>A0A2Z6N254</accession>
<dbReference type="PANTHER" id="PTHR33107:SF33">
    <property type="entry name" value="KUNITZ TYPE TRYPSIN INHIBITOR"/>
    <property type="match status" value="1"/>
</dbReference>
<evidence type="ECO:0000313" key="4">
    <source>
        <dbReference type="EMBL" id="GAU23127.1"/>
    </source>
</evidence>
<feature type="signal peptide" evidence="3">
    <location>
        <begin position="1"/>
        <end position="23"/>
    </location>
</feature>
<keyword evidence="5" id="KW-1185">Reference proteome</keyword>
<dbReference type="Gene3D" id="2.80.10.50">
    <property type="match status" value="1"/>
</dbReference>
<dbReference type="PANTHER" id="PTHR33107">
    <property type="entry name" value="KUNITZ TRYPSIN INHIBITOR 2"/>
    <property type="match status" value="1"/>
</dbReference>
<dbReference type="InterPro" id="IPR011065">
    <property type="entry name" value="Kunitz_inhibitor_STI-like_sf"/>
</dbReference>
<feature type="chain" id="PRO_5016388357" evidence="3">
    <location>
        <begin position="24"/>
        <end position="211"/>
    </location>
</feature>
<dbReference type="OrthoDB" id="1337353at2759"/>
<keyword evidence="2" id="KW-0964">Secreted</keyword>
<name>A0A2Z6N254_TRISU</name>
<dbReference type="SUPFAM" id="SSF50386">
    <property type="entry name" value="STI-like"/>
    <property type="match status" value="1"/>
</dbReference>
<dbReference type="InterPro" id="IPR056368">
    <property type="entry name" value="KTI1"/>
</dbReference>